<dbReference type="RefSeq" id="WP_107140303.1">
    <property type="nucleotide sequence ID" value="NZ_CP028324.1"/>
</dbReference>
<keyword evidence="2" id="KW-1185">Reference proteome</keyword>
<proteinExistence type="predicted"/>
<dbReference type="AlphaFoldDB" id="A0A2R4C5X2"/>
<evidence type="ECO:0000313" key="2">
    <source>
        <dbReference type="Proteomes" id="UP000240505"/>
    </source>
</evidence>
<dbReference type="OrthoDB" id="8702168at2"/>
<name>A0A2R4C5X2_9BURK</name>
<evidence type="ECO:0008006" key="3">
    <source>
        <dbReference type="Google" id="ProtNLM"/>
    </source>
</evidence>
<dbReference type="KEGG" id="masz:C9I28_03900"/>
<dbReference type="Gene3D" id="3.30.70.2330">
    <property type="match status" value="1"/>
</dbReference>
<gene>
    <name evidence="1" type="ORF">C9I28_03900</name>
</gene>
<accession>A0A2R4C5X2</accession>
<evidence type="ECO:0000313" key="1">
    <source>
        <dbReference type="EMBL" id="AVR94952.1"/>
    </source>
</evidence>
<dbReference type="Proteomes" id="UP000240505">
    <property type="component" value="Chromosome"/>
</dbReference>
<sequence>MAEALNLAIIVVALLALFFLLKGRPKAPPLPVRPDAGSYTPVPEGAPVLHWADGGAQFDVEVLGESRYRDTIRRLAGEHGDGKADARHTALLLPDDANPYEDKAVAVFVSGEMVGYLAPKEALALRLRLARQEIAGQLTSCDAAIRGGNLWEGKRLAYAVLLDLDLKG</sequence>
<protein>
    <recommendedName>
        <fullName evidence="3">HIRAN domain-containing protein</fullName>
    </recommendedName>
</protein>
<reference evidence="1 2" key="1">
    <citation type="submission" date="2018-03" db="EMBL/GenBank/DDBJ databases">
        <title>Massilia armeniaca sp. nov., isolated from desert soil.</title>
        <authorList>
            <person name="Huang H."/>
            <person name="Ren M."/>
        </authorList>
    </citation>
    <scope>NUCLEOTIDE SEQUENCE [LARGE SCALE GENOMIC DNA]</scope>
    <source>
        <strain evidence="1 2">ZMN-3</strain>
    </source>
</reference>
<dbReference type="EMBL" id="CP028324">
    <property type="protein sequence ID" value="AVR94952.1"/>
    <property type="molecule type" value="Genomic_DNA"/>
</dbReference>
<organism evidence="1 2">
    <name type="scientific">Pseudoduganella armeniaca</name>
    <dbReference type="NCBI Taxonomy" id="2072590"/>
    <lineage>
        <taxon>Bacteria</taxon>
        <taxon>Pseudomonadati</taxon>
        <taxon>Pseudomonadota</taxon>
        <taxon>Betaproteobacteria</taxon>
        <taxon>Burkholderiales</taxon>
        <taxon>Oxalobacteraceae</taxon>
        <taxon>Telluria group</taxon>
        <taxon>Pseudoduganella</taxon>
    </lineage>
</organism>